<evidence type="ECO:0000256" key="2">
    <source>
        <dbReference type="ARBA" id="ARBA00022692"/>
    </source>
</evidence>
<dbReference type="Pfam" id="PF11023">
    <property type="entry name" value="DUF2614"/>
    <property type="match status" value="1"/>
</dbReference>
<dbReference type="Proteomes" id="UP000271031">
    <property type="component" value="Unassembled WGS sequence"/>
</dbReference>
<dbReference type="InterPro" id="IPR020912">
    <property type="entry name" value="UPF0295"/>
</dbReference>
<keyword evidence="1" id="KW-1003">Cell membrane</keyword>
<dbReference type="AlphaFoldDB" id="A0A3M8DVX3"/>
<feature type="transmembrane region" description="Helical" evidence="5">
    <location>
        <begin position="47"/>
        <end position="70"/>
    </location>
</feature>
<protein>
    <submittedName>
        <fullName evidence="6">Uncharacterized protein</fullName>
    </submittedName>
</protein>
<organism evidence="6 7">
    <name type="scientific">Brevibacillus fluminis</name>
    <dbReference type="NCBI Taxonomy" id="511487"/>
    <lineage>
        <taxon>Bacteria</taxon>
        <taxon>Bacillati</taxon>
        <taxon>Bacillota</taxon>
        <taxon>Bacilli</taxon>
        <taxon>Bacillales</taxon>
        <taxon>Paenibacillaceae</taxon>
        <taxon>Brevibacillus</taxon>
    </lineage>
</organism>
<sequence>MHKTDRLSKIKRMRTWANWNMGVGILLMYLGYAFFAGYLGSWLKGSYIFMTCLLLIGFIGMMVSTVLFMISGMISTTAAQVECPSCKKATKMLGKEDACMFCGQPLFLEEDEHASKSSQMEQKTT</sequence>
<evidence type="ECO:0000256" key="1">
    <source>
        <dbReference type="ARBA" id="ARBA00022475"/>
    </source>
</evidence>
<keyword evidence="4 5" id="KW-0472">Membrane</keyword>
<keyword evidence="3 5" id="KW-1133">Transmembrane helix</keyword>
<gene>
    <name evidence="6" type="ORF">EDM56_00630</name>
</gene>
<dbReference type="EMBL" id="RHHQ01000003">
    <property type="protein sequence ID" value="RNB92242.1"/>
    <property type="molecule type" value="Genomic_DNA"/>
</dbReference>
<proteinExistence type="predicted"/>
<evidence type="ECO:0000313" key="7">
    <source>
        <dbReference type="Proteomes" id="UP000271031"/>
    </source>
</evidence>
<keyword evidence="7" id="KW-1185">Reference proteome</keyword>
<evidence type="ECO:0000256" key="4">
    <source>
        <dbReference type="ARBA" id="ARBA00023136"/>
    </source>
</evidence>
<evidence type="ECO:0000256" key="5">
    <source>
        <dbReference type="SAM" id="Phobius"/>
    </source>
</evidence>
<accession>A0A3M8DVX3</accession>
<evidence type="ECO:0000313" key="6">
    <source>
        <dbReference type="EMBL" id="RNB92242.1"/>
    </source>
</evidence>
<dbReference type="OrthoDB" id="1653848at2"/>
<name>A0A3M8DVX3_9BACL</name>
<comment type="caution">
    <text evidence="6">The sequence shown here is derived from an EMBL/GenBank/DDBJ whole genome shotgun (WGS) entry which is preliminary data.</text>
</comment>
<keyword evidence="2 5" id="KW-0812">Transmembrane</keyword>
<feature type="transmembrane region" description="Helical" evidence="5">
    <location>
        <begin position="21"/>
        <end position="41"/>
    </location>
</feature>
<dbReference type="RefSeq" id="WP_122915948.1">
    <property type="nucleotide sequence ID" value="NZ_RHHQ01000003.1"/>
</dbReference>
<evidence type="ECO:0000256" key="3">
    <source>
        <dbReference type="ARBA" id="ARBA00022989"/>
    </source>
</evidence>
<dbReference type="NCBIfam" id="NF002796">
    <property type="entry name" value="PRK02935.1"/>
    <property type="match status" value="1"/>
</dbReference>
<reference evidence="6 7" key="1">
    <citation type="submission" date="2018-10" db="EMBL/GenBank/DDBJ databases">
        <title>Phylogenomics of Brevibacillus.</title>
        <authorList>
            <person name="Dunlap C."/>
        </authorList>
    </citation>
    <scope>NUCLEOTIDE SEQUENCE [LARGE SCALE GENOMIC DNA]</scope>
    <source>
        <strain evidence="6 7">JCM 15716</strain>
    </source>
</reference>